<dbReference type="Pfam" id="PF02517">
    <property type="entry name" value="Rce1-like"/>
    <property type="match status" value="1"/>
</dbReference>
<evidence type="ECO:0000259" key="12">
    <source>
        <dbReference type="Pfam" id="PF02517"/>
    </source>
</evidence>
<feature type="transmembrane region" description="Helical" evidence="11">
    <location>
        <begin position="6"/>
        <end position="30"/>
    </location>
</feature>
<feature type="transmembrane region" description="Helical" evidence="11">
    <location>
        <begin position="51"/>
        <end position="73"/>
    </location>
</feature>
<sequence length="292" mass="30826">MVSLCATPAAAILACLANGALFVGCLYIRAGPPAARRPLDRDDPLVIRQRFVRVAIASAAAPLVPLLAAAASPPRPHCPTLPAARAFGLSSRAPLAAALAPLALTLCLFLGPLLAVWLERDTATPLLQRARAGARTELARLQLARNLLVGPLAEEWVFRACMCPLLHGAGWGEGEAVLLAALTFGAAHVHHRIDGRQSWVAVAFQFTYTSLFGAYSAYLFLRTGLVLGPLLAHTFCNAMGVPDFGGITTHSHPACVAAGYVLGLAGFIALVTVDAIYRPALFGSPFWEEISY</sequence>
<dbReference type="AlphaFoldDB" id="A0AB34IJW9"/>
<keyword evidence="7 11" id="KW-1133">Transmembrane helix</keyword>
<evidence type="ECO:0000256" key="2">
    <source>
        <dbReference type="ARBA" id="ARBA00006897"/>
    </source>
</evidence>
<feature type="domain" description="CAAX prenyl protease 2/Lysostaphin resistance protein A-like" evidence="12">
    <location>
        <begin position="141"/>
        <end position="239"/>
    </location>
</feature>
<keyword evidence="8 11" id="KW-0472">Membrane</keyword>
<dbReference type="EC" id="3.4.26.1" evidence="10"/>
<feature type="transmembrane region" description="Helical" evidence="11">
    <location>
        <begin position="93"/>
        <end position="118"/>
    </location>
</feature>
<dbReference type="GO" id="GO:0004222">
    <property type="term" value="F:metalloendopeptidase activity"/>
    <property type="evidence" value="ECO:0007669"/>
    <property type="project" value="InterPro"/>
</dbReference>
<evidence type="ECO:0000256" key="6">
    <source>
        <dbReference type="ARBA" id="ARBA00022824"/>
    </source>
</evidence>
<protein>
    <recommendedName>
        <fullName evidence="10">intramembrane prenyl-peptidase Rce1</fullName>
        <ecNumber evidence="10">3.4.26.1</ecNumber>
    </recommendedName>
</protein>
<evidence type="ECO:0000256" key="8">
    <source>
        <dbReference type="ARBA" id="ARBA00023136"/>
    </source>
</evidence>
<accession>A0AB34IJW9</accession>
<keyword evidence="14" id="KW-1185">Reference proteome</keyword>
<evidence type="ECO:0000256" key="7">
    <source>
        <dbReference type="ARBA" id="ARBA00022989"/>
    </source>
</evidence>
<keyword evidence="3" id="KW-0645">Protease</keyword>
<evidence type="ECO:0000256" key="1">
    <source>
        <dbReference type="ARBA" id="ARBA00004477"/>
    </source>
</evidence>
<gene>
    <name evidence="13" type="ORF">AB1Y20_012470</name>
</gene>
<keyword evidence="6" id="KW-0256">Endoplasmic reticulum</keyword>
<evidence type="ECO:0000313" key="13">
    <source>
        <dbReference type="EMBL" id="KAL1499784.1"/>
    </source>
</evidence>
<dbReference type="Proteomes" id="UP001515480">
    <property type="component" value="Unassembled WGS sequence"/>
</dbReference>
<keyword evidence="4 11" id="KW-0812">Transmembrane</keyword>
<dbReference type="PANTHER" id="PTHR13046">
    <property type="entry name" value="PROTEASE U48 CAAX PRENYL PROTEASE RCE1"/>
    <property type="match status" value="1"/>
</dbReference>
<organism evidence="13 14">
    <name type="scientific">Prymnesium parvum</name>
    <name type="common">Toxic golden alga</name>
    <dbReference type="NCBI Taxonomy" id="97485"/>
    <lineage>
        <taxon>Eukaryota</taxon>
        <taxon>Haptista</taxon>
        <taxon>Haptophyta</taxon>
        <taxon>Prymnesiophyceae</taxon>
        <taxon>Prymnesiales</taxon>
        <taxon>Prymnesiaceae</taxon>
        <taxon>Prymnesium</taxon>
    </lineage>
</organism>
<comment type="caution">
    <text evidence="13">The sequence shown here is derived from an EMBL/GenBank/DDBJ whole genome shotgun (WGS) entry which is preliminary data.</text>
</comment>
<proteinExistence type="inferred from homology"/>
<dbReference type="PANTHER" id="PTHR13046:SF0">
    <property type="entry name" value="CAAX PRENYL PROTEASE 2"/>
    <property type="match status" value="1"/>
</dbReference>
<dbReference type="GO" id="GO:0071586">
    <property type="term" value="P:CAAX-box protein processing"/>
    <property type="evidence" value="ECO:0007669"/>
    <property type="project" value="InterPro"/>
</dbReference>
<evidence type="ECO:0000256" key="11">
    <source>
        <dbReference type="SAM" id="Phobius"/>
    </source>
</evidence>
<reference evidence="13 14" key="1">
    <citation type="journal article" date="2024" name="Science">
        <title>Giant polyketide synthase enzymes in the biosynthesis of giant marine polyether toxins.</title>
        <authorList>
            <person name="Fallon T.R."/>
            <person name="Shende V.V."/>
            <person name="Wierzbicki I.H."/>
            <person name="Pendleton A.L."/>
            <person name="Watervoot N.F."/>
            <person name="Auber R.P."/>
            <person name="Gonzalez D.J."/>
            <person name="Wisecaver J.H."/>
            <person name="Moore B.S."/>
        </authorList>
    </citation>
    <scope>NUCLEOTIDE SEQUENCE [LARGE SCALE GENOMIC DNA]</scope>
    <source>
        <strain evidence="13 14">12B1</strain>
    </source>
</reference>
<evidence type="ECO:0000256" key="3">
    <source>
        <dbReference type="ARBA" id="ARBA00022670"/>
    </source>
</evidence>
<feature type="transmembrane region" description="Helical" evidence="11">
    <location>
        <begin position="257"/>
        <end position="277"/>
    </location>
</feature>
<dbReference type="InterPro" id="IPR039731">
    <property type="entry name" value="Rce1"/>
</dbReference>
<evidence type="ECO:0000256" key="9">
    <source>
        <dbReference type="ARBA" id="ARBA00047280"/>
    </source>
</evidence>
<feature type="transmembrane region" description="Helical" evidence="11">
    <location>
        <begin position="199"/>
        <end position="221"/>
    </location>
</feature>
<keyword evidence="5" id="KW-0378">Hydrolase</keyword>
<evidence type="ECO:0000256" key="4">
    <source>
        <dbReference type="ARBA" id="ARBA00022692"/>
    </source>
</evidence>
<dbReference type="GO" id="GO:0005789">
    <property type="term" value="C:endoplasmic reticulum membrane"/>
    <property type="evidence" value="ECO:0007669"/>
    <property type="project" value="UniProtKB-SubCell"/>
</dbReference>
<evidence type="ECO:0000256" key="10">
    <source>
        <dbReference type="ARBA" id="ARBA00049729"/>
    </source>
</evidence>
<comment type="catalytic activity">
    <reaction evidence="9">
        <text>Hydrolyzes the peptide bond -P2-(S-farnesyl or geranylgeranyl)C-P1'-P2'-P3'-COOH where P1' and P2' are amino acids with aliphatic sidechains and P3' is any C-terminal residue.</text>
        <dbReference type="EC" id="3.4.26.1"/>
    </reaction>
</comment>
<dbReference type="EMBL" id="JBGBPQ010000024">
    <property type="protein sequence ID" value="KAL1499784.1"/>
    <property type="molecule type" value="Genomic_DNA"/>
</dbReference>
<dbReference type="InterPro" id="IPR003675">
    <property type="entry name" value="Rce1/LyrA-like_dom"/>
</dbReference>
<name>A0AB34IJW9_PRYPA</name>
<evidence type="ECO:0000256" key="5">
    <source>
        <dbReference type="ARBA" id="ARBA00022801"/>
    </source>
</evidence>
<comment type="similarity">
    <text evidence="2">Belongs to the peptidase U48 family.</text>
</comment>
<evidence type="ECO:0000313" key="14">
    <source>
        <dbReference type="Proteomes" id="UP001515480"/>
    </source>
</evidence>
<comment type="subcellular location">
    <subcellularLocation>
        <location evidence="1">Endoplasmic reticulum membrane</location>
        <topology evidence="1">Multi-pass membrane protein</topology>
    </subcellularLocation>
</comment>